<keyword evidence="3" id="KW-0106">Calcium</keyword>
<evidence type="ECO:0000256" key="1">
    <source>
        <dbReference type="ARBA" id="ARBA00022723"/>
    </source>
</evidence>
<dbReference type="InterPro" id="IPR018247">
    <property type="entry name" value="EF_Hand_1_Ca_BS"/>
</dbReference>
<proteinExistence type="predicted"/>
<reference evidence="6 7" key="1">
    <citation type="submission" date="2024-02" db="EMBL/GenBank/DDBJ databases">
        <authorList>
            <person name="Chen Y."/>
            <person name="Shah S."/>
            <person name="Dougan E. K."/>
            <person name="Thang M."/>
            <person name="Chan C."/>
        </authorList>
    </citation>
    <scope>NUCLEOTIDE SEQUENCE [LARGE SCALE GENOMIC DNA]</scope>
</reference>
<organism evidence="6 7">
    <name type="scientific">Durusdinium trenchii</name>
    <dbReference type="NCBI Taxonomy" id="1381693"/>
    <lineage>
        <taxon>Eukaryota</taxon>
        <taxon>Sar</taxon>
        <taxon>Alveolata</taxon>
        <taxon>Dinophyceae</taxon>
        <taxon>Suessiales</taxon>
        <taxon>Symbiodiniaceae</taxon>
        <taxon>Durusdinium</taxon>
    </lineage>
</organism>
<dbReference type="InterPro" id="IPR011992">
    <property type="entry name" value="EF-hand-dom_pair"/>
</dbReference>
<feature type="domain" description="EF-hand" evidence="5">
    <location>
        <begin position="144"/>
        <end position="179"/>
    </location>
</feature>
<evidence type="ECO:0000259" key="5">
    <source>
        <dbReference type="PROSITE" id="PS50222"/>
    </source>
</evidence>
<evidence type="ECO:0000256" key="4">
    <source>
        <dbReference type="SAM" id="Coils"/>
    </source>
</evidence>
<sequence length="266" mass="30270">MAGDSGKVKEIFQHWDRDGSGDISVAELTRVLNKLNPQFDQAACQKMFSCMDVNSDGSIQYDEFINWLTSSDSYKGAKAAILMDGKGAGGKADAARKAKLRAKYARLDKNGDGKLDFVEVYAPCLEYFSRVRFRDFLQKRYPQMTLPDLRFLYNCADKSHDGILDFYELLDMLMNVPSQKADPGAAPPSQGQHPLSAALLRPDARDDIKAALEKEERDQKEWMEKVNDITSKMKEFKDDERRHKEFREAHAKVMREHYAKTGQLAI</sequence>
<dbReference type="PROSITE" id="PS00018">
    <property type="entry name" value="EF_HAND_1"/>
    <property type="match status" value="4"/>
</dbReference>
<evidence type="ECO:0000256" key="2">
    <source>
        <dbReference type="ARBA" id="ARBA00022737"/>
    </source>
</evidence>
<evidence type="ECO:0000313" key="6">
    <source>
        <dbReference type="EMBL" id="CAK9008576.1"/>
    </source>
</evidence>
<dbReference type="PANTHER" id="PTHR10891">
    <property type="entry name" value="EF-HAND CALCIUM-BINDING DOMAIN CONTAINING PROTEIN"/>
    <property type="match status" value="1"/>
</dbReference>
<keyword evidence="1" id="KW-0479">Metal-binding</keyword>
<dbReference type="InterPro" id="IPR002048">
    <property type="entry name" value="EF_hand_dom"/>
</dbReference>
<dbReference type="SMART" id="SM00054">
    <property type="entry name" value="EFh"/>
    <property type="match status" value="3"/>
</dbReference>
<evidence type="ECO:0000313" key="7">
    <source>
        <dbReference type="Proteomes" id="UP001642484"/>
    </source>
</evidence>
<name>A0ABP0J2K2_9DINO</name>
<comment type="caution">
    <text evidence="6">The sequence shown here is derived from an EMBL/GenBank/DDBJ whole genome shotgun (WGS) entry which is preliminary data.</text>
</comment>
<dbReference type="Pfam" id="PF13499">
    <property type="entry name" value="EF-hand_7"/>
    <property type="match status" value="1"/>
</dbReference>
<keyword evidence="4" id="KW-0175">Coiled coil</keyword>
<dbReference type="EMBL" id="CAXAMN010004313">
    <property type="protein sequence ID" value="CAK9008576.1"/>
    <property type="molecule type" value="Genomic_DNA"/>
</dbReference>
<feature type="domain" description="EF-hand" evidence="5">
    <location>
        <begin position="95"/>
        <end position="130"/>
    </location>
</feature>
<feature type="domain" description="EF-hand" evidence="5">
    <location>
        <begin position="39"/>
        <end position="74"/>
    </location>
</feature>
<keyword evidence="7" id="KW-1185">Reference proteome</keyword>
<feature type="domain" description="EF-hand" evidence="5">
    <location>
        <begin position="3"/>
        <end position="38"/>
    </location>
</feature>
<dbReference type="CDD" id="cd00051">
    <property type="entry name" value="EFh"/>
    <property type="match status" value="1"/>
</dbReference>
<dbReference type="PROSITE" id="PS50222">
    <property type="entry name" value="EF_HAND_2"/>
    <property type="match status" value="4"/>
</dbReference>
<gene>
    <name evidence="6" type="ORF">CCMP2556_LOCUS9304</name>
</gene>
<dbReference type="Proteomes" id="UP001642484">
    <property type="component" value="Unassembled WGS sequence"/>
</dbReference>
<feature type="coiled-coil region" evidence="4">
    <location>
        <begin position="205"/>
        <end position="232"/>
    </location>
</feature>
<evidence type="ECO:0000256" key="3">
    <source>
        <dbReference type="ARBA" id="ARBA00022837"/>
    </source>
</evidence>
<protein>
    <recommendedName>
        <fullName evidence="5">EF-hand domain-containing protein</fullName>
    </recommendedName>
</protein>
<dbReference type="Gene3D" id="1.10.238.10">
    <property type="entry name" value="EF-hand"/>
    <property type="match status" value="2"/>
</dbReference>
<dbReference type="SUPFAM" id="SSF47473">
    <property type="entry name" value="EF-hand"/>
    <property type="match status" value="1"/>
</dbReference>
<keyword evidence="2" id="KW-0677">Repeat</keyword>
<accession>A0ABP0J2K2</accession>
<dbReference type="InterPro" id="IPR039647">
    <property type="entry name" value="EF_hand_pair_protein_CML-like"/>
</dbReference>